<dbReference type="InterPro" id="IPR039633">
    <property type="entry name" value="PAP"/>
</dbReference>
<reference evidence="5 6" key="1">
    <citation type="journal article" date="2023" name="Commun. Biol.">
        <title>Reorganization of the ancestral sex-determining regions during the evolution of trioecy in Pleodorina starrii.</title>
        <authorList>
            <person name="Takahashi K."/>
            <person name="Suzuki S."/>
            <person name="Kawai-Toyooka H."/>
            <person name="Yamamoto K."/>
            <person name="Hamaji T."/>
            <person name="Ootsuki R."/>
            <person name="Yamaguchi H."/>
            <person name="Kawachi M."/>
            <person name="Higashiyama T."/>
            <person name="Nozaki H."/>
        </authorList>
    </citation>
    <scope>NUCLEOTIDE SEQUENCE [LARGE SCALE GENOMIC DNA]</scope>
    <source>
        <strain evidence="5 6">NIES-4479</strain>
    </source>
</reference>
<feature type="region of interest" description="Disordered" evidence="3">
    <location>
        <begin position="1"/>
        <end position="73"/>
    </location>
</feature>
<organism evidence="5 6">
    <name type="scientific">Pleodorina starrii</name>
    <dbReference type="NCBI Taxonomy" id="330485"/>
    <lineage>
        <taxon>Eukaryota</taxon>
        <taxon>Viridiplantae</taxon>
        <taxon>Chlorophyta</taxon>
        <taxon>core chlorophytes</taxon>
        <taxon>Chlorophyceae</taxon>
        <taxon>CS clade</taxon>
        <taxon>Chlamydomonadales</taxon>
        <taxon>Volvocaceae</taxon>
        <taxon>Pleodorina</taxon>
    </lineage>
</organism>
<feature type="compositionally biased region" description="Low complexity" evidence="3">
    <location>
        <begin position="154"/>
        <end position="163"/>
    </location>
</feature>
<feature type="compositionally biased region" description="Low complexity" evidence="3">
    <location>
        <begin position="52"/>
        <end position="67"/>
    </location>
</feature>
<proteinExistence type="predicted"/>
<feature type="region of interest" description="Disordered" evidence="3">
    <location>
        <begin position="154"/>
        <end position="174"/>
    </location>
</feature>
<feature type="domain" description="Plastid lipid-associated protein/fibrillin conserved" evidence="4">
    <location>
        <begin position="305"/>
        <end position="340"/>
    </location>
</feature>
<dbReference type="AlphaFoldDB" id="A0A9W6BWM8"/>
<feature type="domain" description="Plastid lipid-associated protein/fibrillin conserved" evidence="4">
    <location>
        <begin position="82"/>
        <end position="146"/>
    </location>
</feature>
<name>A0A9W6BWM8_9CHLO</name>
<evidence type="ECO:0000256" key="1">
    <source>
        <dbReference type="ARBA" id="ARBA00004474"/>
    </source>
</evidence>
<evidence type="ECO:0000256" key="2">
    <source>
        <dbReference type="ARBA" id="ARBA00022640"/>
    </source>
</evidence>
<dbReference type="Proteomes" id="UP001165080">
    <property type="component" value="Unassembled WGS sequence"/>
</dbReference>
<evidence type="ECO:0000259" key="4">
    <source>
        <dbReference type="Pfam" id="PF04755"/>
    </source>
</evidence>
<dbReference type="EMBL" id="BRXU01000029">
    <property type="protein sequence ID" value="GLC59634.1"/>
    <property type="molecule type" value="Genomic_DNA"/>
</dbReference>
<dbReference type="PANTHER" id="PTHR31906">
    <property type="entry name" value="PLASTID-LIPID-ASSOCIATED PROTEIN 4, CHLOROPLASTIC-RELATED"/>
    <property type="match status" value="1"/>
</dbReference>
<keyword evidence="6" id="KW-1185">Reference proteome</keyword>
<gene>
    <name evidence="5" type="primary">PLEST012046</name>
    <name evidence="5" type="ORF">PLESTB_001516400</name>
</gene>
<accession>A0A9W6BWM8</accession>
<sequence>MRTSTRVPAGAPTAPLLRPRRLPGRSAPPKATSGGPTGQAAPTPSTSPPKSPQTNNNQQRQQQQQEQNPPPYFDGAVARVELKARLRQLVSKVNAAVLPGPADLAALDGVIQRLCELSPTPDSATSDLINGRWVLLYTASSTTLPRAAAAAAVASPSSRLPGSPAGGGGGSGSSSAGGGGAYGGGYGSSGYGGGGGLDAALSPLQLANDVAYRFFYTYVPVLAGAAVGARGASSSGPVKPRGNFQVFDTRAGRVENQARFEVGGRLCCVNVNGTAQVVQGPVGRSRQRLRAVFTSFDLLVDGERRLSLPLSLLNPVGFVDTPYLDDEIRISVGDKGSVFIAARETAARDGDCSGGGGGGGGSR</sequence>
<comment type="subcellular location">
    <subcellularLocation>
        <location evidence="1">Plastid</location>
    </subcellularLocation>
</comment>
<keyword evidence="2" id="KW-0934">Plastid</keyword>
<dbReference type="Pfam" id="PF04755">
    <property type="entry name" value="PAP_fibrillin"/>
    <property type="match status" value="2"/>
</dbReference>
<dbReference type="OrthoDB" id="201321at2759"/>
<evidence type="ECO:0000313" key="5">
    <source>
        <dbReference type="EMBL" id="GLC59634.1"/>
    </source>
</evidence>
<feature type="compositionally biased region" description="Gly residues" evidence="3">
    <location>
        <begin position="164"/>
        <end position="174"/>
    </location>
</feature>
<dbReference type="GO" id="GO:0009536">
    <property type="term" value="C:plastid"/>
    <property type="evidence" value="ECO:0007669"/>
    <property type="project" value="UniProtKB-SubCell"/>
</dbReference>
<comment type="caution">
    <text evidence="5">The sequence shown here is derived from an EMBL/GenBank/DDBJ whole genome shotgun (WGS) entry which is preliminary data.</text>
</comment>
<feature type="compositionally biased region" description="Low complexity" evidence="3">
    <location>
        <begin position="24"/>
        <end position="44"/>
    </location>
</feature>
<dbReference type="InterPro" id="IPR006843">
    <property type="entry name" value="PAP/fibrillin_dom"/>
</dbReference>
<evidence type="ECO:0000313" key="6">
    <source>
        <dbReference type="Proteomes" id="UP001165080"/>
    </source>
</evidence>
<evidence type="ECO:0000256" key="3">
    <source>
        <dbReference type="SAM" id="MobiDB-lite"/>
    </source>
</evidence>
<protein>
    <recommendedName>
        <fullName evidence="4">Plastid lipid-associated protein/fibrillin conserved domain-containing protein</fullName>
    </recommendedName>
</protein>
<feature type="compositionally biased region" description="Low complexity" evidence="3">
    <location>
        <begin position="8"/>
        <end position="17"/>
    </location>
</feature>